<dbReference type="Proteomes" id="UP000094444">
    <property type="component" value="Unassembled WGS sequence"/>
</dbReference>
<gene>
    <name evidence="2" type="ORF">DHEL01_v208606</name>
</gene>
<comment type="caution">
    <text evidence="2">The sequence shown here is derived from an EMBL/GenBank/DDBJ whole genome shotgun (WGS) entry which is preliminary data.</text>
</comment>
<keyword evidence="3" id="KW-1185">Reference proteome</keyword>
<dbReference type="EMBL" id="MAVT02000881">
    <property type="protein sequence ID" value="POS72999.1"/>
    <property type="molecule type" value="Genomic_DNA"/>
</dbReference>
<evidence type="ECO:0000313" key="2">
    <source>
        <dbReference type="EMBL" id="POS72999.1"/>
    </source>
</evidence>
<name>A0A2P5HRW9_DIAHE</name>
<evidence type="ECO:0000313" key="3">
    <source>
        <dbReference type="Proteomes" id="UP000094444"/>
    </source>
</evidence>
<accession>A0A2P5HRW9</accession>
<reference evidence="2" key="1">
    <citation type="submission" date="2017-09" db="EMBL/GenBank/DDBJ databases">
        <title>Polyketide synthases of a Diaporthe helianthi virulent isolate.</title>
        <authorList>
            <person name="Baroncelli R."/>
        </authorList>
    </citation>
    <scope>NUCLEOTIDE SEQUENCE [LARGE SCALE GENOMIC DNA]</scope>
    <source>
        <strain evidence="2">7/96</strain>
    </source>
</reference>
<dbReference type="AlphaFoldDB" id="A0A2P5HRW9"/>
<protein>
    <submittedName>
        <fullName evidence="2">Uncharacterized protein</fullName>
    </submittedName>
</protein>
<sequence>MGRPELMFGFTKGFTKDKSHYSSVLETLSDGSGGGGSSVDGNTGHRIRASQAIGELSRADPPLHLRGAESRTLL</sequence>
<feature type="compositionally biased region" description="Basic and acidic residues" evidence="1">
    <location>
        <begin position="57"/>
        <end position="74"/>
    </location>
</feature>
<organism evidence="2 3">
    <name type="scientific">Diaporthe helianthi</name>
    <dbReference type="NCBI Taxonomy" id="158607"/>
    <lineage>
        <taxon>Eukaryota</taxon>
        <taxon>Fungi</taxon>
        <taxon>Dikarya</taxon>
        <taxon>Ascomycota</taxon>
        <taxon>Pezizomycotina</taxon>
        <taxon>Sordariomycetes</taxon>
        <taxon>Sordariomycetidae</taxon>
        <taxon>Diaporthales</taxon>
        <taxon>Diaporthaceae</taxon>
        <taxon>Diaporthe</taxon>
    </lineage>
</organism>
<feature type="region of interest" description="Disordered" evidence="1">
    <location>
        <begin position="50"/>
        <end position="74"/>
    </location>
</feature>
<dbReference type="InParanoid" id="A0A2P5HRW9"/>
<evidence type="ECO:0000256" key="1">
    <source>
        <dbReference type="SAM" id="MobiDB-lite"/>
    </source>
</evidence>
<proteinExistence type="predicted"/>